<evidence type="ECO:0000313" key="10">
    <source>
        <dbReference type="EMBL" id="CCP25937.1"/>
    </source>
</evidence>
<sequence length="162" mass="18420">MANVNVVINNLQDKIDVTQKLEELINKAVNTAISVEKVSGDLEVSIALVDDEYIQKLNRQYRSLDEPTDVLSFAMRETVFEEGGSFEFQEEELLGDVVISLERAKEQAVEYGHSFEREVGFLVVHGILHLLGYDHEVGEEKVVMRQREEEILKAIDLTRGIN</sequence>
<dbReference type="GO" id="GO:0004222">
    <property type="term" value="F:metalloendopeptidase activity"/>
    <property type="evidence" value="ECO:0007669"/>
    <property type="project" value="InterPro"/>
</dbReference>
<dbReference type="InterPro" id="IPR023091">
    <property type="entry name" value="MetalPrtase_cat_dom_sf_prd"/>
</dbReference>
<keyword evidence="11" id="KW-1185">Reference proteome</keyword>
<keyword evidence="9" id="KW-0963">Cytoplasm</keyword>
<keyword evidence="8 9" id="KW-0862">Zinc</keyword>
<dbReference type="PROSITE" id="PS01306">
    <property type="entry name" value="UPF0054"/>
    <property type="match status" value="1"/>
</dbReference>
<comment type="similarity">
    <text evidence="1 9">Belongs to the endoribonuclease YbeY family.</text>
</comment>
<dbReference type="RefSeq" id="WP_013778181.1">
    <property type="nucleotide sequence ID" value="NC_015519.1"/>
</dbReference>
<dbReference type="PATRIC" id="fig|1209989.3.peg.1334"/>
<dbReference type="KEGG" id="tae:TepiRe1_1212"/>
<dbReference type="eggNOG" id="COG0319">
    <property type="taxonomic scope" value="Bacteria"/>
</dbReference>
<evidence type="ECO:0000256" key="1">
    <source>
        <dbReference type="ARBA" id="ARBA00010875"/>
    </source>
</evidence>
<dbReference type="STRING" id="1209989.TepRe1_1112"/>
<dbReference type="Pfam" id="PF02130">
    <property type="entry name" value="YbeY"/>
    <property type="match status" value="1"/>
</dbReference>
<keyword evidence="7 9" id="KW-0378">Hydrolase</keyword>
<reference evidence="11" key="1">
    <citation type="journal article" date="2013" name="Genome Announc.">
        <title>First genome sequence of a syntrophic acetate-oxidizing bacterium, Tepidanaerobacter acetatoxydans strain Re1.</title>
        <authorList>
            <person name="Manzoor S."/>
            <person name="Bongcam-Rudloff E."/>
            <person name="Schnurer A."/>
            <person name="Muller B."/>
        </authorList>
    </citation>
    <scope>NUCLEOTIDE SEQUENCE [LARGE SCALE GENOMIC DNA]</scope>
    <source>
        <strain evidence="11">Re1</strain>
    </source>
</reference>
<evidence type="ECO:0000256" key="5">
    <source>
        <dbReference type="ARBA" id="ARBA00022723"/>
    </source>
</evidence>
<comment type="subcellular location">
    <subcellularLocation>
        <location evidence="9">Cytoplasm</location>
    </subcellularLocation>
</comment>
<dbReference type="GO" id="GO:0008270">
    <property type="term" value="F:zinc ion binding"/>
    <property type="evidence" value="ECO:0007669"/>
    <property type="project" value="UniProtKB-UniRule"/>
</dbReference>
<dbReference type="HAMAP" id="MF_00009">
    <property type="entry name" value="Endoribonucl_YbeY"/>
    <property type="match status" value="1"/>
</dbReference>
<accession>F4LSY9</accession>
<evidence type="ECO:0000256" key="7">
    <source>
        <dbReference type="ARBA" id="ARBA00022801"/>
    </source>
</evidence>
<organism evidence="10 11">
    <name type="scientific">Tepidanaerobacter acetatoxydans (strain DSM 21804 / JCM 16047 / Re1)</name>
    <dbReference type="NCBI Taxonomy" id="1209989"/>
    <lineage>
        <taxon>Bacteria</taxon>
        <taxon>Bacillati</taxon>
        <taxon>Bacillota</taxon>
        <taxon>Clostridia</taxon>
        <taxon>Thermosediminibacterales</taxon>
        <taxon>Tepidanaerobacteraceae</taxon>
        <taxon>Tepidanaerobacter</taxon>
    </lineage>
</organism>
<dbReference type="EC" id="3.1.-.-" evidence="9"/>
<dbReference type="Proteomes" id="UP000010802">
    <property type="component" value="Chromosome"/>
</dbReference>
<evidence type="ECO:0000256" key="3">
    <source>
        <dbReference type="ARBA" id="ARBA00022552"/>
    </source>
</evidence>
<evidence type="ECO:0000256" key="6">
    <source>
        <dbReference type="ARBA" id="ARBA00022759"/>
    </source>
</evidence>
<gene>
    <name evidence="9" type="primary">ybeY</name>
    <name evidence="10" type="ordered locus">TEPIRE1_1212</name>
</gene>
<comment type="cofactor">
    <cofactor evidence="9">
        <name>Zn(2+)</name>
        <dbReference type="ChEBI" id="CHEBI:29105"/>
    </cofactor>
    <text evidence="9">Binds 1 zinc ion.</text>
</comment>
<dbReference type="GO" id="GO:0005737">
    <property type="term" value="C:cytoplasm"/>
    <property type="evidence" value="ECO:0007669"/>
    <property type="project" value="UniProtKB-SubCell"/>
</dbReference>
<dbReference type="GO" id="GO:0006364">
    <property type="term" value="P:rRNA processing"/>
    <property type="evidence" value="ECO:0007669"/>
    <property type="project" value="UniProtKB-UniRule"/>
</dbReference>
<keyword evidence="5 9" id="KW-0479">Metal-binding</keyword>
<feature type="binding site" evidence="9">
    <location>
        <position position="125"/>
    </location>
    <ligand>
        <name>Zn(2+)</name>
        <dbReference type="ChEBI" id="CHEBI:29105"/>
        <note>catalytic</note>
    </ligand>
</feature>
<dbReference type="SUPFAM" id="SSF55486">
    <property type="entry name" value="Metalloproteases ('zincins'), catalytic domain"/>
    <property type="match status" value="1"/>
</dbReference>
<dbReference type="HOGENOM" id="CLU_106710_3_0_9"/>
<evidence type="ECO:0000313" key="11">
    <source>
        <dbReference type="Proteomes" id="UP000010802"/>
    </source>
</evidence>
<protein>
    <recommendedName>
        <fullName evidence="9">Endoribonuclease YbeY</fullName>
        <ecNumber evidence="9">3.1.-.-</ecNumber>
    </recommendedName>
</protein>
<keyword evidence="6 9" id="KW-0255">Endonuclease</keyword>
<dbReference type="PANTHER" id="PTHR46986:SF1">
    <property type="entry name" value="ENDORIBONUCLEASE YBEY, CHLOROPLASTIC"/>
    <property type="match status" value="1"/>
</dbReference>
<dbReference type="InterPro" id="IPR002036">
    <property type="entry name" value="YbeY"/>
</dbReference>
<dbReference type="KEGG" id="tep:TepRe1_1112"/>
<name>F4LSY9_TEPAE</name>
<dbReference type="PANTHER" id="PTHR46986">
    <property type="entry name" value="ENDORIBONUCLEASE YBEY, CHLOROPLASTIC"/>
    <property type="match status" value="1"/>
</dbReference>
<feature type="binding site" evidence="9">
    <location>
        <position position="135"/>
    </location>
    <ligand>
        <name>Zn(2+)</name>
        <dbReference type="ChEBI" id="CHEBI:29105"/>
        <note>catalytic</note>
    </ligand>
</feature>
<dbReference type="AlphaFoldDB" id="F4LSY9"/>
<evidence type="ECO:0000256" key="4">
    <source>
        <dbReference type="ARBA" id="ARBA00022722"/>
    </source>
</evidence>
<dbReference type="NCBIfam" id="TIGR00043">
    <property type="entry name" value="rRNA maturation RNase YbeY"/>
    <property type="match status" value="1"/>
</dbReference>
<dbReference type="InterPro" id="IPR020549">
    <property type="entry name" value="YbeY_CS"/>
</dbReference>
<proteinExistence type="inferred from homology"/>
<keyword evidence="4 9" id="KW-0540">Nuclease</keyword>
<dbReference type="OrthoDB" id="9807740at2"/>
<evidence type="ECO:0000256" key="9">
    <source>
        <dbReference type="HAMAP-Rule" id="MF_00009"/>
    </source>
</evidence>
<keyword evidence="2 9" id="KW-0690">Ribosome biogenesis</keyword>
<dbReference type="Gene3D" id="3.40.390.30">
    <property type="entry name" value="Metalloproteases ('zincins'), catalytic domain"/>
    <property type="match status" value="1"/>
</dbReference>
<feature type="binding site" evidence="9">
    <location>
        <position position="129"/>
    </location>
    <ligand>
        <name>Zn(2+)</name>
        <dbReference type="ChEBI" id="CHEBI:29105"/>
        <note>catalytic</note>
    </ligand>
</feature>
<evidence type="ECO:0000256" key="2">
    <source>
        <dbReference type="ARBA" id="ARBA00022517"/>
    </source>
</evidence>
<evidence type="ECO:0000256" key="8">
    <source>
        <dbReference type="ARBA" id="ARBA00022833"/>
    </source>
</evidence>
<comment type="function">
    <text evidence="9">Single strand-specific metallo-endoribonuclease involved in late-stage 70S ribosome quality control and in maturation of the 3' terminus of the 16S rRNA.</text>
</comment>
<dbReference type="EMBL" id="HF563609">
    <property type="protein sequence ID" value="CCP25937.1"/>
    <property type="molecule type" value="Genomic_DNA"/>
</dbReference>
<keyword evidence="3 9" id="KW-0698">rRNA processing</keyword>
<accession>L0S2B1</accession>
<dbReference type="GO" id="GO:0004521">
    <property type="term" value="F:RNA endonuclease activity"/>
    <property type="evidence" value="ECO:0007669"/>
    <property type="project" value="UniProtKB-UniRule"/>
</dbReference>